<evidence type="ECO:0000313" key="4">
    <source>
        <dbReference type="Proteomes" id="UP000325797"/>
    </source>
</evidence>
<organism evidence="3 4">
    <name type="scientific">Hypericibacter adhaerens</name>
    <dbReference type="NCBI Taxonomy" id="2602016"/>
    <lineage>
        <taxon>Bacteria</taxon>
        <taxon>Pseudomonadati</taxon>
        <taxon>Pseudomonadota</taxon>
        <taxon>Alphaproteobacteria</taxon>
        <taxon>Rhodospirillales</taxon>
        <taxon>Dongiaceae</taxon>
        <taxon>Hypericibacter</taxon>
    </lineage>
</organism>
<dbReference type="Proteomes" id="UP000325797">
    <property type="component" value="Chromosome"/>
</dbReference>
<dbReference type="KEGG" id="hadh:FRZ61_41980"/>
<keyword evidence="3" id="KW-0808">Transferase</keyword>
<gene>
    <name evidence="3" type="ORF">FRZ61_41980</name>
</gene>
<protein>
    <submittedName>
        <fullName evidence="3">Aminoglycoside phosphotransferase</fullName>
    </submittedName>
</protein>
<dbReference type="PANTHER" id="PTHR21064">
    <property type="entry name" value="AMINOGLYCOSIDE PHOSPHOTRANSFERASE DOMAIN-CONTAINING PROTEIN-RELATED"/>
    <property type="match status" value="1"/>
</dbReference>
<accession>A0A5J6N497</accession>
<dbReference type="GO" id="GO:0009088">
    <property type="term" value="P:threonine biosynthetic process"/>
    <property type="evidence" value="ECO:0007669"/>
    <property type="project" value="TreeGrafter"/>
</dbReference>
<keyword evidence="4" id="KW-1185">Reference proteome</keyword>
<dbReference type="AlphaFoldDB" id="A0A5J6N497"/>
<sequence>MMDPDSSGLPRPLYNALEREAQGLIARYDFSEQARASLLHQSENTMFLVRDPARPEPAVLRVHSQNLAYHTAPSIASELMWMQALRHDADVIAPEPIPAKDGTLVQLLTAPDLDKPRHAVMFTFLTGSEPPPDTLVEGFERLGEITARMHRHARAWTVPRIFSRHAWDFDASLGAHPLWGRWQEGMGVDGDALKLLSRLAGVLKRRLDRIGTAREVFGLIHADMRLANILVENDTSKVIDFDDCGFSWYIYDLATALSFLEEEPIVPPLIASWLKGYRKVMPLQREIVDEIPTFVMFRRMLELAWLGTRQHLEFAQSLGAGFAAGTCRLAQDYLRRFG</sequence>
<name>A0A5J6N497_9PROT</name>
<dbReference type="InterPro" id="IPR050249">
    <property type="entry name" value="Pseudomonas-type_ThrB"/>
</dbReference>
<dbReference type="InterPro" id="IPR011009">
    <property type="entry name" value="Kinase-like_dom_sf"/>
</dbReference>
<dbReference type="PANTHER" id="PTHR21064:SF6">
    <property type="entry name" value="AMINOGLYCOSIDE PHOSPHOTRANSFERASE DOMAIN-CONTAINING PROTEIN"/>
    <property type="match status" value="1"/>
</dbReference>
<dbReference type="Pfam" id="PF01636">
    <property type="entry name" value="APH"/>
    <property type="match status" value="1"/>
</dbReference>
<feature type="domain" description="Aminoglycoside phosphotransferase" evidence="2">
    <location>
        <begin position="40"/>
        <end position="278"/>
    </location>
</feature>
<proteinExistence type="inferred from homology"/>
<dbReference type="EMBL" id="CP042582">
    <property type="protein sequence ID" value="QEX24257.1"/>
    <property type="molecule type" value="Genomic_DNA"/>
</dbReference>
<dbReference type="Gene3D" id="3.90.1200.10">
    <property type="match status" value="1"/>
</dbReference>
<reference evidence="3 4" key="1">
    <citation type="submission" date="2019-08" db="EMBL/GenBank/DDBJ databases">
        <title>Hyperibacter terrae gen. nov., sp. nov. and Hyperibacter viscosus sp. nov., two new members in the family Rhodospirillaceae isolated from the rhizosphere of Hypericum perforatum.</title>
        <authorList>
            <person name="Noviana Z."/>
        </authorList>
    </citation>
    <scope>NUCLEOTIDE SEQUENCE [LARGE SCALE GENOMIC DNA]</scope>
    <source>
        <strain evidence="3 4">R5959</strain>
    </source>
</reference>
<evidence type="ECO:0000259" key="2">
    <source>
        <dbReference type="Pfam" id="PF01636"/>
    </source>
</evidence>
<dbReference type="GO" id="GO:0004413">
    <property type="term" value="F:homoserine kinase activity"/>
    <property type="evidence" value="ECO:0007669"/>
    <property type="project" value="TreeGrafter"/>
</dbReference>
<dbReference type="InterPro" id="IPR002575">
    <property type="entry name" value="Aminoglycoside_PTrfase"/>
</dbReference>
<evidence type="ECO:0000313" key="3">
    <source>
        <dbReference type="EMBL" id="QEX24257.1"/>
    </source>
</evidence>
<evidence type="ECO:0000256" key="1">
    <source>
        <dbReference type="ARBA" id="ARBA00038240"/>
    </source>
</evidence>
<dbReference type="RefSeq" id="WP_225308927.1">
    <property type="nucleotide sequence ID" value="NZ_CP042582.1"/>
</dbReference>
<dbReference type="SUPFAM" id="SSF56112">
    <property type="entry name" value="Protein kinase-like (PK-like)"/>
    <property type="match status" value="1"/>
</dbReference>
<comment type="similarity">
    <text evidence="1">Belongs to the pseudomonas-type ThrB family.</text>
</comment>